<proteinExistence type="predicted"/>
<dbReference type="Proteomes" id="UP000269883">
    <property type="component" value="Chromosome"/>
</dbReference>
<name>A0A2Z6AVR2_9BACT</name>
<dbReference type="RefSeq" id="WP_126376514.1">
    <property type="nucleotide sequence ID" value="NZ_AP017378.1"/>
</dbReference>
<evidence type="ECO:0000313" key="2">
    <source>
        <dbReference type="Proteomes" id="UP000269883"/>
    </source>
</evidence>
<gene>
    <name evidence="1" type="primary">pheS</name>
    <name evidence="1" type="ORF">DFE_0616</name>
</gene>
<protein>
    <submittedName>
        <fullName evidence="1">Phenylalanine--tRNA ligase alpha subunit</fullName>
    </submittedName>
</protein>
<dbReference type="AlphaFoldDB" id="A0A2Z6AVR2"/>
<accession>A0A2Z6AVR2</accession>
<reference evidence="1 2" key="1">
    <citation type="journal article" date="2018" name="Sci. Adv.">
        <title>Multi-heme cytochromes provide a pathway for survival in energy-limited environments.</title>
        <authorList>
            <person name="Deng X."/>
            <person name="Dohmae N."/>
            <person name="Nealson K.H."/>
            <person name="Hashimoto K."/>
            <person name="Okamoto A."/>
        </authorList>
    </citation>
    <scope>NUCLEOTIDE SEQUENCE [LARGE SCALE GENOMIC DNA]</scope>
    <source>
        <strain evidence="1 2">IS5</strain>
    </source>
</reference>
<dbReference type="OrthoDB" id="9873871at2"/>
<dbReference type="GO" id="GO:0016874">
    <property type="term" value="F:ligase activity"/>
    <property type="evidence" value="ECO:0007669"/>
    <property type="project" value="UniProtKB-KW"/>
</dbReference>
<dbReference type="KEGG" id="dfl:DFE_0616"/>
<organism evidence="1 2">
    <name type="scientific">Desulfovibrio ferrophilus</name>
    <dbReference type="NCBI Taxonomy" id="241368"/>
    <lineage>
        <taxon>Bacteria</taxon>
        <taxon>Pseudomonadati</taxon>
        <taxon>Thermodesulfobacteriota</taxon>
        <taxon>Desulfovibrionia</taxon>
        <taxon>Desulfovibrionales</taxon>
        <taxon>Desulfovibrionaceae</taxon>
        <taxon>Desulfovibrio</taxon>
    </lineage>
</organism>
<dbReference type="EMBL" id="AP017378">
    <property type="protein sequence ID" value="BBD07342.1"/>
    <property type="molecule type" value="Genomic_DNA"/>
</dbReference>
<sequence>MDNVKVQLENGDILEFSGELLSTASREVDHDARRSTVFEYRLFRRVDGEYLLVLDSYEKVRVRHFHLHFTALSDVQDYVSHDKGNEPLVRELFGAFHPGDDTEG</sequence>
<keyword evidence="1" id="KW-0436">Ligase</keyword>
<evidence type="ECO:0000313" key="1">
    <source>
        <dbReference type="EMBL" id="BBD07342.1"/>
    </source>
</evidence>
<keyword evidence="2" id="KW-1185">Reference proteome</keyword>